<protein>
    <submittedName>
        <fullName evidence="1">2'-5' RNA ligase family protein</fullName>
    </submittedName>
</protein>
<dbReference type="PANTHER" id="PTHR40037">
    <property type="entry name" value="PHOSPHOESTERASE YJCG-RELATED"/>
    <property type="match status" value="1"/>
</dbReference>
<dbReference type="PANTHER" id="PTHR40037:SF1">
    <property type="entry name" value="PHOSPHOESTERASE SAOUHSC_00951-RELATED"/>
    <property type="match status" value="1"/>
</dbReference>
<evidence type="ECO:0000313" key="1">
    <source>
        <dbReference type="EMBL" id="TGB04863.1"/>
    </source>
</evidence>
<proteinExistence type="predicted"/>
<dbReference type="EMBL" id="SRJC01000001">
    <property type="protein sequence ID" value="TGB04863.1"/>
    <property type="molecule type" value="Genomic_DNA"/>
</dbReference>
<dbReference type="Proteomes" id="UP000297982">
    <property type="component" value="Unassembled WGS sequence"/>
</dbReference>
<keyword evidence="1" id="KW-0436">Ligase</keyword>
<dbReference type="RefSeq" id="WP_135327151.1">
    <property type="nucleotide sequence ID" value="NZ_SRJC01000001.1"/>
</dbReference>
<dbReference type="AlphaFoldDB" id="A0A4Z0H399"/>
<name>A0A4Z0H399_9BACI</name>
<dbReference type="InterPro" id="IPR009097">
    <property type="entry name" value="Cyclic_Pdiesterase"/>
</dbReference>
<keyword evidence="2" id="KW-1185">Reference proteome</keyword>
<evidence type="ECO:0000313" key="2">
    <source>
        <dbReference type="Proteomes" id="UP000297982"/>
    </source>
</evidence>
<reference evidence="1 2" key="1">
    <citation type="journal article" date="2003" name="Int. J. Syst. Evol. Microbiol.">
        <title>Halobacillus salinus sp. nov., isolated from a salt lake on the coast of the East Sea in Korea.</title>
        <authorList>
            <person name="Yoon J.H."/>
            <person name="Kang K.H."/>
            <person name="Park Y.H."/>
        </authorList>
    </citation>
    <scope>NUCLEOTIDE SEQUENCE [LARGE SCALE GENOMIC DNA]</scope>
    <source>
        <strain evidence="1 2">HSL-3</strain>
    </source>
</reference>
<dbReference type="GO" id="GO:0016874">
    <property type="term" value="F:ligase activity"/>
    <property type="evidence" value="ECO:0007669"/>
    <property type="project" value="UniProtKB-KW"/>
</dbReference>
<dbReference type="Gene3D" id="3.90.1140.10">
    <property type="entry name" value="Cyclic phosphodiesterase"/>
    <property type="match status" value="1"/>
</dbReference>
<dbReference type="Pfam" id="PF13563">
    <property type="entry name" value="2_5_RNA_ligase2"/>
    <property type="match status" value="1"/>
</dbReference>
<gene>
    <name evidence="1" type="ORF">E4663_07675</name>
</gene>
<organism evidence="1 2">
    <name type="scientific">Halobacillus salinus</name>
    <dbReference type="NCBI Taxonomy" id="192814"/>
    <lineage>
        <taxon>Bacteria</taxon>
        <taxon>Bacillati</taxon>
        <taxon>Bacillota</taxon>
        <taxon>Bacilli</taxon>
        <taxon>Bacillales</taxon>
        <taxon>Bacillaceae</taxon>
        <taxon>Halobacillus</taxon>
    </lineage>
</organism>
<accession>A0A4Z0H399</accession>
<comment type="caution">
    <text evidence="1">The sequence shown here is derived from an EMBL/GenBank/DDBJ whole genome shotgun (WGS) entry which is preliminary data.</text>
</comment>
<sequence>MENQYFIGIVPPENIFNDIDRFRKKWLTQINSEPHITLKAQGGLTSDKKWIEQVKSVCRNFDPFPLTLEEPSYFSDNILYLSVQSSSLHDLHEKLVHAISPPANSIKQYFELNDFVPHLTLGKKQFGLTKRELQHMEESARKELTPFDSFDVTYIRIYERFPSDPVYKKLVDVPLG</sequence>
<dbReference type="STRING" id="192814.GCA_900166575_01890"/>
<dbReference type="SUPFAM" id="SSF55144">
    <property type="entry name" value="LigT-like"/>
    <property type="match status" value="1"/>
</dbReference>
<dbReference type="InterPro" id="IPR050580">
    <property type="entry name" value="2H_phosphoesterase_YjcG-like"/>
</dbReference>